<dbReference type="InterPro" id="IPR039767">
    <property type="entry name" value="RALBP1"/>
</dbReference>
<gene>
    <name evidence="2" type="ORF">HPBE_LOCUS9269</name>
</gene>
<accession>A0A3P8C562</accession>
<reference evidence="4" key="2">
    <citation type="submission" date="2019-09" db="UniProtKB">
        <authorList>
            <consortium name="WormBaseParasite"/>
        </authorList>
    </citation>
    <scope>IDENTIFICATION</scope>
</reference>
<evidence type="ECO:0000313" key="4">
    <source>
        <dbReference type="WBParaSite" id="HPBE_0000926801-mRNA-1"/>
    </source>
</evidence>
<dbReference type="InterPro" id="IPR000198">
    <property type="entry name" value="RhoGAP_dom"/>
</dbReference>
<dbReference type="Gene3D" id="1.10.555.10">
    <property type="entry name" value="Rho GTPase activation protein"/>
    <property type="match status" value="1"/>
</dbReference>
<sequence length="280" mass="31989">MVEEVEKEKKRKGLRLVSRKPNRKMLGKWKKLDDADNYEKKYPNREIEALRQVLGVALETAIGDDPSLDGIPLPAFFRHSIDYVESHGLTLEGIYRVSCPKTRLDELEKKVNEGAPLNFVEAHEAAGLIKRFLRQLPEPLLSCDFEMAVQDCSCDWREVCQCAVRSKIREMLRHIGRPQYYLLGYLFLHVQDVINMSSENKMGIHALGLLFQTVLEMSRQLVCYLIVNASGRLSSDSQRVIQGEMIGIRYFLGSMKFSHKSSRLSLVFRFVSVPGSAQHG</sequence>
<dbReference type="GO" id="GO:0005096">
    <property type="term" value="F:GTPase activator activity"/>
    <property type="evidence" value="ECO:0007669"/>
    <property type="project" value="InterPro"/>
</dbReference>
<keyword evidence="3" id="KW-1185">Reference proteome</keyword>
<dbReference type="EMBL" id="UZAH01026387">
    <property type="protein sequence ID" value="VDO79915.1"/>
    <property type="molecule type" value="Genomic_DNA"/>
</dbReference>
<name>A0A183FNY1_HELPZ</name>
<dbReference type="WBParaSite" id="HPBE_0000926801-mRNA-1">
    <property type="protein sequence ID" value="HPBE_0000926801-mRNA-1"/>
    <property type="gene ID" value="HPBE_0000926801"/>
</dbReference>
<feature type="domain" description="Rho-GAP" evidence="1">
    <location>
        <begin position="56"/>
        <end position="252"/>
    </location>
</feature>
<dbReference type="SUPFAM" id="SSF48350">
    <property type="entry name" value="GTPase activation domain, GAP"/>
    <property type="match status" value="1"/>
</dbReference>
<dbReference type="Pfam" id="PF00620">
    <property type="entry name" value="RhoGAP"/>
    <property type="match status" value="1"/>
</dbReference>
<organism evidence="3 4">
    <name type="scientific">Heligmosomoides polygyrus</name>
    <name type="common">Parasitic roundworm</name>
    <dbReference type="NCBI Taxonomy" id="6339"/>
    <lineage>
        <taxon>Eukaryota</taxon>
        <taxon>Metazoa</taxon>
        <taxon>Ecdysozoa</taxon>
        <taxon>Nematoda</taxon>
        <taxon>Chromadorea</taxon>
        <taxon>Rhabditida</taxon>
        <taxon>Rhabditina</taxon>
        <taxon>Rhabditomorpha</taxon>
        <taxon>Strongyloidea</taxon>
        <taxon>Heligmosomidae</taxon>
        <taxon>Heligmosomoides</taxon>
    </lineage>
</organism>
<dbReference type="GO" id="GO:0031267">
    <property type="term" value="F:small GTPase binding"/>
    <property type="evidence" value="ECO:0007669"/>
    <property type="project" value="InterPro"/>
</dbReference>
<dbReference type="GO" id="GO:0007264">
    <property type="term" value="P:small GTPase-mediated signal transduction"/>
    <property type="evidence" value="ECO:0007669"/>
    <property type="project" value="InterPro"/>
</dbReference>
<evidence type="ECO:0000313" key="3">
    <source>
        <dbReference type="Proteomes" id="UP000050761"/>
    </source>
</evidence>
<dbReference type="SMART" id="SM00324">
    <property type="entry name" value="RhoGAP"/>
    <property type="match status" value="1"/>
</dbReference>
<accession>A0A183FNY1</accession>
<dbReference type="PANTHER" id="PTHR12783:SF5">
    <property type="entry name" value="RALA-BINDING PROTEIN 1"/>
    <property type="match status" value="1"/>
</dbReference>
<reference evidence="2 3" key="1">
    <citation type="submission" date="2018-11" db="EMBL/GenBank/DDBJ databases">
        <authorList>
            <consortium name="Pathogen Informatics"/>
        </authorList>
    </citation>
    <scope>NUCLEOTIDE SEQUENCE [LARGE SCALE GENOMIC DNA]</scope>
</reference>
<proteinExistence type="predicted"/>
<dbReference type="Proteomes" id="UP000050761">
    <property type="component" value="Unassembled WGS sequence"/>
</dbReference>
<evidence type="ECO:0000313" key="2">
    <source>
        <dbReference type="EMBL" id="VDO79915.1"/>
    </source>
</evidence>
<dbReference type="PANTHER" id="PTHR12783">
    <property type="entry name" value="RALA BINDING PROTEIN 1 RALBP1"/>
    <property type="match status" value="1"/>
</dbReference>
<protein>
    <submittedName>
        <fullName evidence="4">Rho-GAP domain-containing protein</fullName>
    </submittedName>
</protein>
<dbReference type="AlphaFoldDB" id="A0A183FNY1"/>
<dbReference type="InterPro" id="IPR008936">
    <property type="entry name" value="Rho_GTPase_activation_prot"/>
</dbReference>
<evidence type="ECO:0000259" key="1">
    <source>
        <dbReference type="PROSITE" id="PS50238"/>
    </source>
</evidence>
<dbReference type="OrthoDB" id="10033734at2759"/>
<dbReference type="PROSITE" id="PS50238">
    <property type="entry name" value="RHOGAP"/>
    <property type="match status" value="1"/>
</dbReference>